<evidence type="ECO:0000313" key="11">
    <source>
        <dbReference type="EMBL" id="SOK58597.1"/>
    </source>
</evidence>
<keyword evidence="9 11" id="KW-0413">Isomerase</keyword>
<dbReference type="SUPFAM" id="SSF55874">
    <property type="entry name" value="ATPase domain of HSP90 chaperone/DNA topoisomerase II/histidine kinase"/>
    <property type="match status" value="1"/>
</dbReference>
<keyword evidence="6" id="KW-0067">ATP-binding</keyword>
<keyword evidence="7" id="KW-0799">Topoisomerase</keyword>
<dbReference type="Proteomes" id="UP000240931">
    <property type="component" value="Segment"/>
</dbReference>
<dbReference type="PANTHER" id="PTHR45866">
    <property type="entry name" value="DNA GYRASE/TOPOISOMERASE SUBUNIT B"/>
    <property type="match status" value="1"/>
</dbReference>
<feature type="domain" description="Toprim" evidence="10">
    <location>
        <begin position="454"/>
        <end position="576"/>
    </location>
</feature>
<dbReference type="GO" id="GO:0006265">
    <property type="term" value="P:DNA topological change"/>
    <property type="evidence" value="ECO:0007669"/>
    <property type="project" value="InterPro"/>
</dbReference>
<dbReference type="InterPro" id="IPR018522">
    <property type="entry name" value="TopoIIA_CS"/>
</dbReference>
<evidence type="ECO:0000256" key="9">
    <source>
        <dbReference type="ARBA" id="ARBA00023235"/>
    </source>
</evidence>
<evidence type="ECO:0000256" key="4">
    <source>
        <dbReference type="ARBA" id="ARBA00012895"/>
    </source>
</evidence>
<evidence type="ECO:0000256" key="6">
    <source>
        <dbReference type="ARBA" id="ARBA00022840"/>
    </source>
</evidence>
<reference evidence="11" key="2">
    <citation type="submission" date="2017-10" db="EMBL/GenBank/DDBJ databases">
        <authorList>
            <person name="Banno H."/>
            <person name="Chua N.-H."/>
        </authorList>
    </citation>
    <scope>NUCLEOTIDE SEQUENCE [LARGE SCALE GENOMIC DNA]</scope>
</reference>
<evidence type="ECO:0000259" key="10">
    <source>
        <dbReference type="PROSITE" id="PS50880"/>
    </source>
</evidence>
<gene>
    <name evidence="11" type="primary">g320</name>
</gene>
<dbReference type="EC" id="5.6.2.2" evidence="4"/>
<evidence type="ECO:0000313" key="12">
    <source>
        <dbReference type="EMBL" id="VUE36366.1"/>
    </source>
</evidence>
<dbReference type="RefSeq" id="YP_009623930.1">
    <property type="nucleotide sequence ID" value="NC_042116.1"/>
</dbReference>
<comment type="similarity">
    <text evidence="3">Belongs to the type II topoisomerase GyrB family.</text>
</comment>
<dbReference type="SUPFAM" id="SSF54211">
    <property type="entry name" value="Ribosomal protein S5 domain 2-like"/>
    <property type="match status" value="1"/>
</dbReference>
<dbReference type="InterPro" id="IPR013506">
    <property type="entry name" value="Topo_IIA_bsu_dom2"/>
</dbReference>
<evidence type="ECO:0000256" key="2">
    <source>
        <dbReference type="ARBA" id="ARBA00001946"/>
    </source>
</evidence>
<dbReference type="EMBL" id="LR596615">
    <property type="protein sequence ID" value="VUE36366.1"/>
    <property type="molecule type" value="Genomic_DNA"/>
</dbReference>
<dbReference type="PROSITE" id="PS00177">
    <property type="entry name" value="TOPOISOMERASE_II"/>
    <property type="match status" value="1"/>
</dbReference>
<dbReference type="GO" id="GO:0003677">
    <property type="term" value="F:DNA binding"/>
    <property type="evidence" value="ECO:0007669"/>
    <property type="project" value="UniProtKB-KW"/>
</dbReference>
<dbReference type="Gene3D" id="3.30.230.10">
    <property type="match status" value="1"/>
</dbReference>
<protein>
    <recommendedName>
        <fullName evidence="4">DNA topoisomerase (ATP-hydrolyzing)</fullName>
        <ecNumber evidence="4">5.6.2.2</ecNumber>
    </recommendedName>
</protein>
<dbReference type="OrthoDB" id="931at10239"/>
<dbReference type="InterPro" id="IPR036890">
    <property type="entry name" value="HATPase_C_sf"/>
</dbReference>
<dbReference type="PANTHER" id="PTHR45866:SF1">
    <property type="entry name" value="DNA GYRASE SUBUNIT B, MITOCHONDRIAL"/>
    <property type="match status" value="1"/>
</dbReference>
<dbReference type="InterPro" id="IPR013759">
    <property type="entry name" value="Topo_IIA_B_C"/>
</dbReference>
<dbReference type="Gene3D" id="3.30.565.10">
    <property type="entry name" value="Histidine kinase-like ATPase, C-terminal domain"/>
    <property type="match status" value="1"/>
</dbReference>
<dbReference type="InterPro" id="IPR013760">
    <property type="entry name" value="Topo_IIA-like_dom_sf"/>
</dbReference>
<dbReference type="InterPro" id="IPR003594">
    <property type="entry name" value="HATPase_dom"/>
</dbReference>
<dbReference type="Pfam" id="PF02518">
    <property type="entry name" value="HATPase_c"/>
    <property type="match status" value="1"/>
</dbReference>
<dbReference type="Gene3D" id="3.40.50.670">
    <property type="match status" value="1"/>
</dbReference>
<keyword evidence="13" id="KW-1185">Reference proteome</keyword>
<comment type="cofactor">
    <cofactor evidence="2">
        <name>Mg(2+)</name>
        <dbReference type="ChEBI" id="CHEBI:18420"/>
    </cofactor>
</comment>
<evidence type="ECO:0000256" key="7">
    <source>
        <dbReference type="ARBA" id="ARBA00023029"/>
    </source>
</evidence>
<dbReference type="GO" id="GO:0003918">
    <property type="term" value="F:DNA topoisomerase type II (double strand cut, ATP-hydrolyzing) activity"/>
    <property type="evidence" value="ECO:0007669"/>
    <property type="project" value="UniProtKB-EC"/>
</dbReference>
<reference evidence="13" key="1">
    <citation type="submission" date="2017-10" db="EMBL/GenBank/DDBJ databases">
        <authorList>
            <person name="Skurnik M."/>
        </authorList>
    </citation>
    <scope>NUCLEOTIDE SEQUENCE [LARGE SCALE GENOMIC DNA]</scope>
</reference>
<dbReference type="InterPro" id="IPR014721">
    <property type="entry name" value="Ribsml_uS5_D2-typ_fold_subgr"/>
</dbReference>
<comment type="catalytic activity">
    <reaction evidence="1">
        <text>ATP-dependent breakage, passage and rejoining of double-stranded DNA.</text>
        <dbReference type="EC" id="5.6.2.2"/>
    </reaction>
</comment>
<sequence>MAKEKKSSVLAEHGVQQLTEYQHARIRTEMYLGSKSEHEQPVLLFSEDGYTVQNLGWVPALLTSFREIVDNSLDEFVKAGTKDPVLKVSYNENELEFEISDNGRGIPIDYVPETLKHVCTMVLTEMKTGRNFNDDERNNVVGMNGLGGSVVMIVSEKAEIEIHRTGKPYKTDKSNTEYDGMYKFTQKFTEGTQMFPELGIEEPNIRKVKADKTGTTVRFKISKEVFKVHTLPIQLVYSILKEVAAANPTYKIFLNDQRITVNKKGLFSAAKNTMILKVDDNETGLDSTFYIVPNVVEGLSKNLHMQGLVNNAPSLEGGTHLDTFQQKFALGVINALDRVPKNRKRNLKPNRSDIEEGLLIYNITKMNTPTFNSQIKTKLTNENVIKPVQNAMSDDFFNELVKKNTDWIEEIYTRCAERTNKKDADEDRKMAKRLLKGKVAKLRDVNDTKPRSECILLIAEGDSAVSSMTAARNSSIHGILPLRGKIQNVNGREKTKDLMGTADKPSAIHDIMASLNIVPGEKAIRSNMNFGKLYICADEDEDGKNIGALVVNFFYKFWPELFEDTSNPFIYIFKTPFIILEKGKESKYYYGHNVHEYNPDDWKGWKATRAKGLGTLEVSNFRDALANGVAIAITDDGSLAETLDLIFNKDRADDRKEWTKED</sequence>
<dbReference type="InterPro" id="IPR001241">
    <property type="entry name" value="Topo_IIA"/>
</dbReference>
<proteinExistence type="inferred from homology"/>
<evidence type="ECO:0000256" key="1">
    <source>
        <dbReference type="ARBA" id="ARBA00000185"/>
    </source>
</evidence>
<dbReference type="InterPro" id="IPR006171">
    <property type="entry name" value="TOPRIM_dom"/>
</dbReference>
<keyword evidence="8" id="KW-0238">DNA-binding</keyword>
<dbReference type="InterPro" id="IPR020568">
    <property type="entry name" value="Ribosomal_Su5_D2-typ_SF"/>
</dbReference>
<evidence type="ECO:0000313" key="13">
    <source>
        <dbReference type="Proteomes" id="UP000240931"/>
    </source>
</evidence>
<reference evidence="12 14" key="3">
    <citation type="submission" date="2019-06" db="EMBL/GenBank/DDBJ databases">
        <authorList>
            <person name="Bower L."/>
            <person name="Leinonen R."/>
        </authorList>
    </citation>
    <scope>NUCLEOTIDE SEQUENCE [LARGE SCALE GENOMIC DNA]</scope>
</reference>
<dbReference type="SMART" id="SM00433">
    <property type="entry name" value="TOP2c"/>
    <property type="match status" value="1"/>
</dbReference>
<dbReference type="GO" id="GO:0005524">
    <property type="term" value="F:ATP binding"/>
    <property type="evidence" value="ECO:0007669"/>
    <property type="project" value="UniProtKB-KW"/>
</dbReference>
<dbReference type="GeneID" id="40100738"/>
<dbReference type="KEGG" id="vg:40100738"/>
<evidence type="ECO:0000256" key="5">
    <source>
        <dbReference type="ARBA" id="ARBA00022741"/>
    </source>
</evidence>
<dbReference type="Pfam" id="PF00204">
    <property type="entry name" value="DNA_gyraseB"/>
    <property type="match status" value="1"/>
</dbReference>
<dbReference type="PRINTS" id="PR00418">
    <property type="entry name" value="TPI2FAMILY"/>
</dbReference>
<dbReference type="Proteomes" id="UP000317227">
    <property type="component" value="Segment"/>
</dbReference>
<dbReference type="PROSITE" id="PS50880">
    <property type="entry name" value="TOPRIM"/>
    <property type="match status" value="1"/>
</dbReference>
<evidence type="ECO:0000313" key="14">
    <source>
        <dbReference type="Proteomes" id="UP000317227"/>
    </source>
</evidence>
<evidence type="ECO:0000256" key="8">
    <source>
        <dbReference type="ARBA" id="ARBA00023125"/>
    </source>
</evidence>
<dbReference type="EMBL" id="LT960551">
    <property type="protein sequence ID" value="SOK58597.1"/>
    <property type="molecule type" value="Genomic_DNA"/>
</dbReference>
<accession>A0A2C9CXN7</accession>
<name>A0A2C9CXN7_9CAUD</name>
<dbReference type="SUPFAM" id="SSF56719">
    <property type="entry name" value="Type II DNA topoisomerase"/>
    <property type="match status" value="1"/>
</dbReference>
<keyword evidence="5" id="KW-0547">Nucleotide-binding</keyword>
<evidence type="ECO:0000256" key="3">
    <source>
        <dbReference type="ARBA" id="ARBA00010708"/>
    </source>
</evidence>
<dbReference type="Pfam" id="PF01751">
    <property type="entry name" value="Toprim"/>
    <property type="match status" value="1"/>
</dbReference>
<organism evidence="11 13">
    <name type="scientific">Yersinia phage fHe-Yen9-04</name>
    <dbReference type="NCBI Taxonomy" id="2052742"/>
    <lineage>
        <taxon>Viruses</taxon>
        <taxon>Duplodnaviria</taxon>
        <taxon>Heunggongvirae</taxon>
        <taxon>Uroviricota</taxon>
        <taxon>Caudoviricetes</taxon>
        <taxon>Eneladusvirus</taxon>
        <taxon>Eneladusvirus Yen904</taxon>
    </lineage>
</organism>